<evidence type="ECO:0000313" key="1">
    <source>
        <dbReference type="EMBL" id="MFH7595278.1"/>
    </source>
</evidence>
<organism evidence="1 2">
    <name type="scientific">Streptomyces racemochromogenes</name>
    <dbReference type="NCBI Taxonomy" id="67353"/>
    <lineage>
        <taxon>Bacteria</taxon>
        <taxon>Bacillati</taxon>
        <taxon>Actinomycetota</taxon>
        <taxon>Actinomycetes</taxon>
        <taxon>Kitasatosporales</taxon>
        <taxon>Streptomycetaceae</taxon>
        <taxon>Streptomyces</taxon>
    </lineage>
</organism>
<sequence>MTVSFENEEFRDIRILGSNRTYQSTRIAGCKFSACHLAQFDDPEFNLVIKDAAIENCGFDRCSIQGVMFDNVVIEGMRFKQLHRVYGCVFRNVRFLGKVGPVIVMGPHASLARREKMADGIIRKYREIDWAVDISEAIFSDADFHYVPGHLIRRDPETQILLHREKFVDIPASDFPPYARIWVSRFEVSPFDSLVAVAPKASRKFADYMRDLVWMRENDLAE</sequence>
<proteinExistence type="predicted"/>
<accession>A0ABW7PAA4</accession>
<comment type="caution">
    <text evidence="1">The sequence shown here is derived from an EMBL/GenBank/DDBJ whole genome shotgun (WGS) entry which is preliminary data.</text>
</comment>
<keyword evidence="2" id="KW-1185">Reference proteome</keyword>
<evidence type="ECO:0000313" key="2">
    <source>
        <dbReference type="Proteomes" id="UP001610631"/>
    </source>
</evidence>
<dbReference type="SUPFAM" id="SSF141571">
    <property type="entry name" value="Pentapeptide repeat-like"/>
    <property type="match status" value="1"/>
</dbReference>
<reference evidence="1 2" key="1">
    <citation type="submission" date="2024-03" db="EMBL/GenBank/DDBJ databases">
        <title>Whole genome sequencing of Streptomyces racemochromogenes, to identify antimicrobial biosynthetic gene clusters.</title>
        <authorList>
            <person name="Suryawanshi P."/>
            <person name="Krishnaraj P.U."/>
            <person name="Arun Y.P."/>
            <person name="Suryawanshi M.P."/>
            <person name="Rakshit O."/>
        </authorList>
    </citation>
    <scope>NUCLEOTIDE SEQUENCE [LARGE SCALE GENOMIC DNA]</scope>
    <source>
        <strain evidence="1 2">AUDT626</strain>
    </source>
</reference>
<dbReference type="Gene3D" id="2.160.20.80">
    <property type="entry name" value="E3 ubiquitin-protein ligase SopA"/>
    <property type="match status" value="1"/>
</dbReference>
<dbReference type="RefSeq" id="WP_395509160.1">
    <property type="nucleotide sequence ID" value="NZ_JBBDHD010000016.1"/>
</dbReference>
<gene>
    <name evidence="1" type="ORF">WDV06_09265</name>
</gene>
<dbReference type="Proteomes" id="UP001610631">
    <property type="component" value="Unassembled WGS sequence"/>
</dbReference>
<protein>
    <recommendedName>
        <fullName evidence="3">Pentapeptide repeat-containing protein</fullName>
    </recommendedName>
</protein>
<name>A0ABW7PAA4_9ACTN</name>
<dbReference type="EMBL" id="JBBDHD010000016">
    <property type="protein sequence ID" value="MFH7595278.1"/>
    <property type="molecule type" value="Genomic_DNA"/>
</dbReference>
<evidence type="ECO:0008006" key="3">
    <source>
        <dbReference type="Google" id="ProtNLM"/>
    </source>
</evidence>